<keyword evidence="2" id="KW-1185">Reference proteome</keyword>
<dbReference type="Proteomes" id="UP000231901">
    <property type="component" value="Chromosome"/>
</dbReference>
<dbReference type="KEGG" id="dfn:CVE23_17185"/>
<protein>
    <submittedName>
        <fullName evidence="1">Uncharacterized protein</fullName>
    </submittedName>
</protein>
<name>A0A2K8QPY9_9GAMM</name>
<evidence type="ECO:0000313" key="1">
    <source>
        <dbReference type="EMBL" id="ATZ95551.1"/>
    </source>
</evidence>
<organism evidence="1 2">
    <name type="scientific">Dickeya fangzhongdai</name>
    <dbReference type="NCBI Taxonomy" id="1778540"/>
    <lineage>
        <taxon>Bacteria</taxon>
        <taxon>Pseudomonadati</taxon>
        <taxon>Pseudomonadota</taxon>
        <taxon>Gammaproteobacteria</taxon>
        <taxon>Enterobacterales</taxon>
        <taxon>Pectobacteriaceae</taxon>
        <taxon>Dickeya</taxon>
    </lineage>
</organism>
<sequence length="148" mass="16020">MKKVTKILVATASLLASYSAMAGWQPYKTVTLDGYNNTVPGGSAYNETTIASGVYRFRIDPTSAGIDYATGQAGNTRSKSAALMVYDRTSTTDKTAAVSYYGLNDDGMHAAAIIHAFPQTGGFDLYLQDWQRVDNSGTVKVIIEKWQD</sequence>
<accession>A0A2K8QPY9</accession>
<dbReference type="EMBL" id="CP025003">
    <property type="protein sequence ID" value="ATZ95551.1"/>
    <property type="molecule type" value="Genomic_DNA"/>
</dbReference>
<dbReference type="KEGG" id="ced:LH89_17730"/>
<reference evidence="2" key="1">
    <citation type="journal article" date="2018" name="Genome Announc.">
        <title>Complete genome sequence of a Dickeya fangzhongdai type strain causing bleeding canker of pear tree trunks.</title>
        <authorList>
            <person name="Zhao Y."/>
            <person name="Tian Y."/>
            <person name="Li X."/>
            <person name="Hu B."/>
        </authorList>
    </citation>
    <scope>NUCLEOTIDE SEQUENCE [LARGE SCALE GENOMIC DNA]</scope>
    <source>
        <strain evidence="2">DSM 101947</strain>
    </source>
</reference>
<dbReference type="AlphaFoldDB" id="A0A2K8QPY9"/>
<dbReference type="GeneID" id="66566053"/>
<evidence type="ECO:0000313" key="2">
    <source>
        <dbReference type="Proteomes" id="UP000231901"/>
    </source>
</evidence>
<dbReference type="RefSeq" id="WP_038666446.1">
    <property type="nucleotide sequence ID" value="NZ_BMJF01000015.1"/>
</dbReference>
<proteinExistence type="predicted"/>
<gene>
    <name evidence="1" type="ORF">CVE23_17185</name>
</gene>